<dbReference type="PRINTS" id="PR00081">
    <property type="entry name" value="GDHRDH"/>
</dbReference>
<feature type="region of interest" description="Disordered" evidence="3">
    <location>
        <begin position="1"/>
        <end position="21"/>
    </location>
</feature>
<dbReference type="SUPFAM" id="SSF51735">
    <property type="entry name" value="NAD(P)-binding Rossmann-fold domains"/>
    <property type="match status" value="1"/>
</dbReference>
<reference evidence="4 5" key="1">
    <citation type="submission" date="2020-06" db="EMBL/GenBank/DDBJ databases">
        <title>Actinokineospora xiongansis sp. nov., isolated from soil of Baiyangdian.</title>
        <authorList>
            <person name="Zhang X."/>
        </authorList>
    </citation>
    <scope>NUCLEOTIDE SEQUENCE [LARGE SCALE GENOMIC DNA]</scope>
    <source>
        <strain evidence="4 5">HBU206404</strain>
    </source>
</reference>
<dbReference type="Pfam" id="PF13561">
    <property type="entry name" value="adh_short_C2"/>
    <property type="match status" value="1"/>
</dbReference>
<comment type="caution">
    <text evidence="4">The sequence shown here is derived from an EMBL/GenBank/DDBJ whole genome shotgun (WGS) entry which is preliminary data.</text>
</comment>
<feature type="compositionally biased region" description="Basic residues" evidence="3">
    <location>
        <begin position="1"/>
        <end position="10"/>
    </location>
</feature>
<protein>
    <submittedName>
        <fullName evidence="4">SDR family oxidoreductase</fullName>
    </submittedName>
</protein>
<organism evidence="4 5">
    <name type="scientific">Actinokineospora xionganensis</name>
    <dbReference type="NCBI Taxonomy" id="2684470"/>
    <lineage>
        <taxon>Bacteria</taxon>
        <taxon>Bacillati</taxon>
        <taxon>Actinomycetota</taxon>
        <taxon>Actinomycetes</taxon>
        <taxon>Pseudonocardiales</taxon>
        <taxon>Pseudonocardiaceae</taxon>
        <taxon>Actinokineospora</taxon>
    </lineage>
</organism>
<evidence type="ECO:0000256" key="3">
    <source>
        <dbReference type="SAM" id="MobiDB-lite"/>
    </source>
</evidence>
<keyword evidence="2" id="KW-0560">Oxidoreductase</keyword>
<evidence type="ECO:0000256" key="1">
    <source>
        <dbReference type="ARBA" id="ARBA00006484"/>
    </source>
</evidence>
<evidence type="ECO:0000256" key="2">
    <source>
        <dbReference type="ARBA" id="ARBA00023002"/>
    </source>
</evidence>
<keyword evidence="5" id="KW-1185">Reference proteome</keyword>
<proteinExistence type="inferred from homology"/>
<dbReference type="InterPro" id="IPR002347">
    <property type="entry name" value="SDR_fam"/>
</dbReference>
<dbReference type="EMBL" id="JABVED010000004">
    <property type="protein sequence ID" value="MBC6447316.1"/>
    <property type="molecule type" value="Genomic_DNA"/>
</dbReference>
<dbReference type="InterPro" id="IPR036291">
    <property type="entry name" value="NAD(P)-bd_dom_sf"/>
</dbReference>
<name>A0ABR7L3Q9_9PSEU</name>
<dbReference type="CDD" id="cd05233">
    <property type="entry name" value="SDR_c"/>
    <property type="match status" value="1"/>
</dbReference>
<dbReference type="PANTHER" id="PTHR24321">
    <property type="entry name" value="DEHYDROGENASES, SHORT CHAIN"/>
    <property type="match status" value="1"/>
</dbReference>
<dbReference type="InterPro" id="IPR020904">
    <property type="entry name" value="Sc_DH/Rdtase_CS"/>
</dbReference>
<comment type="similarity">
    <text evidence="1">Belongs to the short-chain dehydrogenases/reductases (SDR) family.</text>
</comment>
<evidence type="ECO:0000313" key="5">
    <source>
        <dbReference type="Proteomes" id="UP000734823"/>
    </source>
</evidence>
<dbReference type="Proteomes" id="UP000734823">
    <property type="component" value="Unassembled WGS sequence"/>
</dbReference>
<accession>A0ABR7L3Q9</accession>
<sequence length="254" mass="25908">MAGSAHHRGPHGGTGQVSRFGGKTALVTGGASGIGAATARRLAAEGASVVVTDIDDERGQAIALEIGGRYLRLDATLVSDWADAAAAVPALDVLHLNVGRNPPDRAQPHEMAVEAWDEVQSTTLRSAFLGVRAMVPALRERGGCVVATGSIHGLVGLLGATAYAAAKGGLHAMVQQLAVEYGPDIRVNAVAPGPIRTPAWGDWTGAEHIARTVARRAGTPEEVAAVVAFLASADASYITGATIPVDGGWHVNGL</sequence>
<dbReference type="Gene3D" id="3.40.50.720">
    <property type="entry name" value="NAD(P)-binding Rossmann-like Domain"/>
    <property type="match status" value="1"/>
</dbReference>
<dbReference type="PROSITE" id="PS00061">
    <property type="entry name" value="ADH_SHORT"/>
    <property type="match status" value="1"/>
</dbReference>
<gene>
    <name evidence="4" type="ORF">GPZ80_09035</name>
</gene>
<dbReference type="PANTHER" id="PTHR24321:SF14">
    <property type="entry name" value="SHORT-CHAIN TYPE DEHYDROGENASE_REDUCTASE BLR2146-RELATED"/>
    <property type="match status" value="1"/>
</dbReference>
<evidence type="ECO:0000313" key="4">
    <source>
        <dbReference type="EMBL" id="MBC6447316.1"/>
    </source>
</evidence>